<name>A0ACC2USQ5_9FUNG</name>
<comment type="caution">
    <text evidence="1">The sequence shown here is derived from an EMBL/GenBank/DDBJ whole genome shotgun (WGS) entry which is preliminary data.</text>
</comment>
<gene>
    <name evidence="1" type="ORF">DSO57_1013744</name>
</gene>
<accession>A0ACC2USQ5</accession>
<dbReference type="EMBL" id="QTSX02000051">
    <property type="protein sequence ID" value="KAJ9089372.1"/>
    <property type="molecule type" value="Genomic_DNA"/>
</dbReference>
<protein>
    <submittedName>
        <fullName evidence="1">Uncharacterized protein</fullName>
    </submittedName>
</protein>
<evidence type="ECO:0000313" key="2">
    <source>
        <dbReference type="Proteomes" id="UP001165960"/>
    </source>
</evidence>
<keyword evidence="2" id="KW-1185">Reference proteome</keyword>
<evidence type="ECO:0000313" key="1">
    <source>
        <dbReference type="EMBL" id="KAJ9089372.1"/>
    </source>
</evidence>
<sequence>MSHSDKQFITRKVRLLCQKFSHTLKVNNLMGFSVFNKKIRVLFSLKDPFYPCFIVPNGDYIVVDSPGTLEFFLFTNYDEHILRIFSDEDFNVEGSRIKFQGSMSTSARLAHYKSSLENGVITVNPDIFSEAHIRPTLAHPLSLSAKAALETDSDSSVDKFSNSKNTGKLPLVSYDDLDSNDDSDSASRGLYSGDVTQPINGSSNGSVQEGGERLNHNNDDYHIKHGTDYFSRSPVPPTPSSAGFRVDTSRMIEGKKIDHCVDNNSKFTESSISQEGNTSLESSQASINKSDEIKKICQEYDAILNISSASSVLEILVDQQLNGVDINLEVLRRGLQRRLFCLPAVSSCSDSTQESAHLGSEDVPSSFYKESDRPNTLIHSSLINANSSSQELVPFNESDPWEVLPSAFQSFSVDTSAGFSNAGFSKMSR</sequence>
<reference evidence="1" key="1">
    <citation type="submission" date="2022-04" db="EMBL/GenBank/DDBJ databases">
        <title>Genome of the entomopathogenic fungus Entomophthora muscae.</title>
        <authorList>
            <person name="Elya C."/>
            <person name="Lovett B.R."/>
            <person name="Lee E."/>
            <person name="Macias A.M."/>
            <person name="Hajek A.E."/>
            <person name="De Bivort B.L."/>
            <person name="Kasson M.T."/>
            <person name="De Fine Licht H.H."/>
            <person name="Stajich J.E."/>
        </authorList>
    </citation>
    <scope>NUCLEOTIDE SEQUENCE</scope>
    <source>
        <strain evidence="1">Berkeley</strain>
    </source>
</reference>
<dbReference type="Proteomes" id="UP001165960">
    <property type="component" value="Unassembled WGS sequence"/>
</dbReference>
<organism evidence="1 2">
    <name type="scientific">Entomophthora muscae</name>
    <dbReference type="NCBI Taxonomy" id="34485"/>
    <lineage>
        <taxon>Eukaryota</taxon>
        <taxon>Fungi</taxon>
        <taxon>Fungi incertae sedis</taxon>
        <taxon>Zoopagomycota</taxon>
        <taxon>Entomophthoromycotina</taxon>
        <taxon>Entomophthoromycetes</taxon>
        <taxon>Entomophthorales</taxon>
        <taxon>Entomophthoraceae</taxon>
        <taxon>Entomophthora</taxon>
    </lineage>
</organism>
<proteinExistence type="predicted"/>